<evidence type="ECO:0000256" key="2">
    <source>
        <dbReference type="ARBA" id="ARBA00009953"/>
    </source>
</evidence>
<feature type="domain" description="RPAP1 N-terminal" evidence="7">
    <location>
        <begin position="231"/>
        <end position="272"/>
    </location>
</feature>
<evidence type="ECO:0000259" key="6">
    <source>
        <dbReference type="Pfam" id="PF08620"/>
    </source>
</evidence>
<dbReference type="Pfam" id="PF08620">
    <property type="entry name" value="RPAP1_C"/>
    <property type="match status" value="1"/>
</dbReference>
<dbReference type="InterPro" id="IPR039913">
    <property type="entry name" value="RPAP1/Rba50"/>
</dbReference>
<gene>
    <name evidence="9" type="primary">Rpap1</name>
    <name evidence="9" type="ORF">CORCRI_R07402</name>
</gene>
<comment type="subcellular location">
    <subcellularLocation>
        <location evidence="1">Nucleus</location>
    </subcellularLocation>
</comment>
<feature type="region of interest" description="Disordered" evidence="5">
    <location>
        <begin position="33"/>
        <end position="52"/>
    </location>
</feature>
<dbReference type="InterPro" id="IPR057989">
    <property type="entry name" value="TPR_RPAP1/MINIYO-like"/>
</dbReference>
<evidence type="ECO:0000259" key="7">
    <source>
        <dbReference type="Pfam" id="PF08621"/>
    </source>
</evidence>
<dbReference type="PANTHER" id="PTHR21483">
    <property type="entry name" value="RNA POLYMERASE II-ASSOCIATED PROTEIN 1"/>
    <property type="match status" value="1"/>
</dbReference>
<dbReference type="Pfam" id="PF25766">
    <property type="entry name" value="TPR_RPAP1"/>
    <property type="match status" value="1"/>
</dbReference>
<evidence type="ECO:0000256" key="3">
    <source>
        <dbReference type="ARBA" id="ARBA00023163"/>
    </source>
</evidence>
<feature type="compositionally biased region" description="Basic and acidic residues" evidence="5">
    <location>
        <begin position="39"/>
        <end position="52"/>
    </location>
</feature>
<feature type="non-terminal residue" evidence="9">
    <location>
        <position position="1"/>
    </location>
</feature>
<protein>
    <submittedName>
        <fullName evidence="9">RPAP1 protein</fullName>
    </submittedName>
</protein>
<dbReference type="InterPro" id="IPR016024">
    <property type="entry name" value="ARM-type_fold"/>
</dbReference>
<evidence type="ECO:0000256" key="1">
    <source>
        <dbReference type="ARBA" id="ARBA00004123"/>
    </source>
</evidence>
<keyword evidence="4" id="KW-0539">Nucleus</keyword>
<sequence length="1386" mass="154636">MLSRPKPGESEADLLHFQNHFLATRASPAVKIVKKADKRKGEKGSTDAERPLLQDSKDVVMLDDIPDILPALTPAPPKKSKIKNARVHFDDEDAEERLETHDQHITAVFSKIIERDTSAVAVTMPVPTGDPFPRTFHRSEIKSEVKVGCGRKSIFAQKMAARRATEKAATAPSAAECVRISAAPDVLDPEGSAGEAPLPSIRDAGDFLTSQRPCLITGEGLGSQKSEQEAQAIHKENLEKLRSMSEEEILQEQERLLAQLDSSLVAFLKSRRGGNEGQKKELKMEQNRPEEFMESLPVAQHGVGSSPSMQELGLEESVRKEENVKVEITDDNLPVKPKKEWIHMDNVELEKLEWMKDLPSPRQKKTKKGMQARFSLKGELIPADADLPTHLGLHHHGEEAERAGYSLQELFHLSRSQVIQQRTLALQVLGRIVQKARAGEFASSLKGSILRLLLDAGFLFLLRFSLDDAVDNVVAASVGALRALLVSLDDEVRQSLSAWFRGQLLRAYGFYFFIFFICFQGLLKTRIQHRLRYILEMVRPVPTVVLDILHILTHIARHSSEACSQLLDCPRLIETIVREFLPTQWDPQVAQPGCLLTSLHGVACATAMKFIRVLASGGRNAAARLFNKYEMKSRLSRFIVEDPLDLLLPREEAIMLSTEAFRLWAVAAGYGQACDLYRDLYPVLVRILQSLPELLSACGGKSPMIELSVQRAAAVVTLMIHVTQTAGYTAELQAKLSSAEDSEQIPPPPVAWNQVSGLQPFLETSLKKFLQEIAQTETWQTFQPLTTTYVIYLAVYYSACSQQPSVNPVDCLEELERLTSEVLRPFLSQPALHSMWDLLRPCSALCNPLSCSPAPESVFSIASLSCIGGKPPLSLVGSKSPFPFLTALLFLINSITHIHKGLTSKYSSVLDFRGLKDYLHQSWQSGPPSVTPSSAWILRHEYHLQYFVLALTRRMASTCPDYAQHASLHHSVAMALLSRLLPGSEHLAYEVLLDLAFNPEFLPEGKAGGPEAADFSDILHLGTSPKLAQPGLAAAFFSKATRGALLRESYQNLPFIRSCYLSHFAHLQPTLMRSQASYQGRNYLIQSMLLPEVKGPILPSDWPFFPLISLYNKVTNAETRGAVLNSLPLDLVNTVTWNLQWVLLLETWRAKTLQSIPTAAKLARVMCVFLTGGDLFLEAPIHCYTAALLSLYCQPKALDSLNLDAPLPGLASFHDLYISLLEQFEGVSFGDPLFGVFVLLPLQKRFSVHLRLSVFGEHTSILRALGVPLQQFPVPLERYTSPPEDNLNLLRLYFRTLVTGALRHSWCPVLYVVAVAHVNSFIFSQDSTTQTDAARKSMLRKTWLLVDETLKKHLLYYRLLNAESPLGFDLYEQLPPMRLKYLQMVT</sequence>
<dbReference type="Pfam" id="PF08621">
    <property type="entry name" value="RPAP1_N"/>
    <property type="match status" value="1"/>
</dbReference>
<evidence type="ECO:0000256" key="4">
    <source>
        <dbReference type="ARBA" id="ARBA00023242"/>
    </source>
</evidence>
<dbReference type="GO" id="GO:0006366">
    <property type="term" value="P:transcription by RNA polymerase II"/>
    <property type="evidence" value="ECO:0007669"/>
    <property type="project" value="InterPro"/>
</dbReference>
<dbReference type="OrthoDB" id="348201at2759"/>
<name>A0A851LER6_CORCR</name>
<comment type="caution">
    <text evidence="9">The sequence shown here is derived from an EMBL/GenBank/DDBJ whole genome shotgun (WGS) entry which is preliminary data.</text>
</comment>
<evidence type="ECO:0000313" key="9">
    <source>
        <dbReference type="EMBL" id="NXC14590.1"/>
    </source>
</evidence>
<reference evidence="9" key="1">
    <citation type="submission" date="2019-09" db="EMBL/GenBank/DDBJ databases">
        <title>Bird 10,000 Genomes (B10K) Project - Family phase.</title>
        <authorList>
            <person name="Zhang G."/>
        </authorList>
    </citation>
    <scope>NUCLEOTIDE SEQUENCE</scope>
    <source>
        <strain evidence="9">B10K-CU-031-40</strain>
    </source>
</reference>
<feature type="domain" description="RPAP1/MINIYO-like TPR repeats" evidence="8">
    <location>
        <begin position="1103"/>
        <end position="1329"/>
    </location>
</feature>
<dbReference type="InterPro" id="IPR013930">
    <property type="entry name" value="RPAP1_N"/>
</dbReference>
<keyword evidence="3" id="KW-0804">Transcription</keyword>
<feature type="non-terminal residue" evidence="9">
    <location>
        <position position="1386"/>
    </location>
</feature>
<feature type="domain" description="RPAP1 C-terminal" evidence="6">
    <location>
        <begin position="371"/>
        <end position="436"/>
    </location>
</feature>
<dbReference type="InterPro" id="IPR013929">
    <property type="entry name" value="RPAP1_C"/>
</dbReference>
<organism evidence="9 10">
    <name type="scientific">Corythaeola cristata</name>
    <name type="common">Great blue turaco</name>
    <dbReference type="NCBI Taxonomy" id="103954"/>
    <lineage>
        <taxon>Eukaryota</taxon>
        <taxon>Metazoa</taxon>
        <taxon>Chordata</taxon>
        <taxon>Craniata</taxon>
        <taxon>Vertebrata</taxon>
        <taxon>Euteleostomi</taxon>
        <taxon>Archelosauria</taxon>
        <taxon>Archosauria</taxon>
        <taxon>Dinosauria</taxon>
        <taxon>Saurischia</taxon>
        <taxon>Theropoda</taxon>
        <taxon>Coelurosauria</taxon>
        <taxon>Aves</taxon>
        <taxon>Neognathae</taxon>
        <taxon>Neoaves</taxon>
        <taxon>Otidimorphae</taxon>
        <taxon>Musophagiformes</taxon>
        <taxon>Musophagidae</taxon>
        <taxon>Corythaeola</taxon>
    </lineage>
</organism>
<evidence type="ECO:0000256" key="5">
    <source>
        <dbReference type="SAM" id="MobiDB-lite"/>
    </source>
</evidence>
<evidence type="ECO:0000313" key="10">
    <source>
        <dbReference type="Proteomes" id="UP000621168"/>
    </source>
</evidence>
<keyword evidence="10" id="KW-1185">Reference proteome</keyword>
<evidence type="ECO:0000259" key="8">
    <source>
        <dbReference type="Pfam" id="PF25766"/>
    </source>
</evidence>
<dbReference type="EMBL" id="WBMX01000801">
    <property type="protein sequence ID" value="NXC14590.1"/>
    <property type="molecule type" value="Genomic_DNA"/>
</dbReference>
<dbReference type="SUPFAM" id="SSF48371">
    <property type="entry name" value="ARM repeat"/>
    <property type="match status" value="1"/>
</dbReference>
<accession>A0A851LER6</accession>
<proteinExistence type="inferred from homology"/>
<comment type="similarity">
    <text evidence="2">Belongs to the RPAP1 family.</text>
</comment>
<dbReference type="Proteomes" id="UP000621168">
    <property type="component" value="Unassembled WGS sequence"/>
</dbReference>
<dbReference type="PANTHER" id="PTHR21483:SF18">
    <property type="entry name" value="RNA POLYMERASE II-ASSOCIATED PROTEIN 1"/>
    <property type="match status" value="1"/>
</dbReference>